<dbReference type="PANTHER" id="PTHR34217">
    <property type="entry name" value="METAL-DEPENDENT CARBOXYPEPTIDASE"/>
    <property type="match status" value="1"/>
</dbReference>
<keyword evidence="1 2" id="KW-0479">Metal-binding</keyword>
<dbReference type="EC" id="3.4.17.19" evidence="1"/>
<dbReference type="SUPFAM" id="SSF55486">
    <property type="entry name" value="Metalloproteases ('zincins'), catalytic domain"/>
    <property type="match status" value="1"/>
</dbReference>
<comment type="function">
    <text evidence="1">Broad specificity carboxypetidase that releases amino acids sequentially from the C-terminus, including neutral, aromatic, polar and basic residues.</text>
</comment>
<name>A0A7C1FPE7_9CHLR</name>
<keyword evidence="1" id="KW-0645">Protease</keyword>
<proteinExistence type="inferred from homology"/>
<feature type="binding site" evidence="2">
    <location>
        <position position="298"/>
    </location>
    <ligand>
        <name>Zn(2+)</name>
        <dbReference type="ChEBI" id="CHEBI:29105"/>
        <note>catalytic</note>
    </ligand>
</feature>
<organism evidence="4">
    <name type="scientific">Caldilinea aerophila</name>
    <dbReference type="NCBI Taxonomy" id="133453"/>
    <lineage>
        <taxon>Bacteria</taxon>
        <taxon>Bacillati</taxon>
        <taxon>Chloroflexota</taxon>
        <taxon>Caldilineae</taxon>
        <taxon>Caldilineales</taxon>
        <taxon>Caldilineaceae</taxon>
        <taxon>Caldilinea</taxon>
    </lineage>
</organism>
<keyword evidence="1" id="KW-0482">Metalloprotease</keyword>
<dbReference type="GO" id="GO:0006508">
    <property type="term" value="P:proteolysis"/>
    <property type="evidence" value="ECO:0007669"/>
    <property type="project" value="UniProtKB-UniRule"/>
</dbReference>
<dbReference type="AlphaFoldDB" id="A0A7C1FPE7"/>
<keyword evidence="2" id="KW-0862">Zinc</keyword>
<feature type="active site" description="Proton donor/acceptor" evidence="3">
    <location>
        <position position="269"/>
    </location>
</feature>
<dbReference type="Gene3D" id="1.10.1370.30">
    <property type="match status" value="1"/>
</dbReference>
<sequence>MDEIQQAKWDELKARWREVYDLTGVAALLHWDQATYMPPAGGTARARQSALIERLAHERRTDPAIGRLLDDLESWFDSLPAESVEAAHYRRMRKVYERATRIPGSFVARFTEHIANTYMVWTEARPANDFERLRPYLEKTLDLSRQMAEFFPGYAHIADPLIDMADEGMTVAIIRPLFETLRQRLASWVDAIAIHPQVDVSFLHRHYPKAQQLAFGERIAAAFGYDFTRGRQDETHHPFMTKFAHDDVRITTRVDEHDLANALFSTLHETGHALYEMGIDAAYDATVLDAGTSLGVHESQSRLWENLVGRSRRFWQYYYPALRATFPEQLADIDLETFYRAINRVEPSLIRTEADEVTYNLHVIIRFDLELELLEGKLSVAELPEAWRARYEENLGVRPPDDRDGVMQDVHWFAGPIGGSFQSYALGNIMAAQFYAAALDAHPEIEDEIGRGCFTTLHNWLRQNIYRHGARYTADELLRRVTGQPLTLEPYLTYLSRKYSELYGPM</sequence>
<dbReference type="EMBL" id="DSMG01000100">
    <property type="protein sequence ID" value="HDX31818.1"/>
    <property type="molecule type" value="Genomic_DNA"/>
</dbReference>
<dbReference type="PANTHER" id="PTHR34217:SF1">
    <property type="entry name" value="CARBOXYPEPTIDASE 1"/>
    <property type="match status" value="1"/>
</dbReference>
<dbReference type="PROSITE" id="PS52034">
    <property type="entry name" value="PEPTIDASE_M32"/>
    <property type="match status" value="1"/>
</dbReference>
<evidence type="ECO:0000256" key="2">
    <source>
        <dbReference type="PIRSR" id="PIRSR006615-1"/>
    </source>
</evidence>
<dbReference type="PIRSF" id="PIRSF006615">
    <property type="entry name" value="Zn_crbxpep_Taq"/>
    <property type="match status" value="1"/>
</dbReference>
<dbReference type="Pfam" id="PF02074">
    <property type="entry name" value="Peptidase_M32"/>
    <property type="match status" value="1"/>
</dbReference>
<gene>
    <name evidence="4" type="ORF">ENQ20_10060</name>
</gene>
<protein>
    <recommendedName>
        <fullName evidence="1">Metal-dependent carboxypeptidase</fullName>
        <ecNumber evidence="1">3.4.17.19</ecNumber>
    </recommendedName>
</protein>
<evidence type="ECO:0000256" key="3">
    <source>
        <dbReference type="PIRSR" id="PIRSR006615-2"/>
    </source>
</evidence>
<dbReference type="InterPro" id="IPR001333">
    <property type="entry name" value="Peptidase_M32_Taq"/>
</dbReference>
<comment type="catalytic activity">
    <reaction evidence="1">
        <text>Release of a C-terminal amino acid with broad specificity, except for -Pro.</text>
        <dbReference type="EC" id="3.4.17.19"/>
    </reaction>
</comment>
<comment type="cofactor">
    <cofactor evidence="2">
        <name>Zn(2+)</name>
        <dbReference type="ChEBI" id="CHEBI:29105"/>
    </cofactor>
    <text evidence="2">Binds 1 zinc ion per subunit.</text>
</comment>
<dbReference type="PRINTS" id="PR00998">
    <property type="entry name" value="CRBOXYPTASET"/>
</dbReference>
<comment type="caution">
    <text evidence="4">The sequence shown here is derived from an EMBL/GenBank/DDBJ whole genome shotgun (WGS) entry which is preliminary data.</text>
</comment>
<dbReference type="GO" id="GO:0004181">
    <property type="term" value="F:metallocarboxypeptidase activity"/>
    <property type="evidence" value="ECO:0007669"/>
    <property type="project" value="UniProtKB-UniRule"/>
</dbReference>
<dbReference type="GO" id="GO:0046872">
    <property type="term" value="F:metal ion binding"/>
    <property type="evidence" value="ECO:0007669"/>
    <property type="project" value="UniProtKB-KW"/>
</dbReference>
<keyword evidence="1 4" id="KW-0121">Carboxypeptidase</keyword>
<feature type="binding site" evidence="2">
    <location>
        <position position="272"/>
    </location>
    <ligand>
        <name>Zn(2+)</name>
        <dbReference type="ChEBI" id="CHEBI:29105"/>
        <note>catalytic</note>
    </ligand>
</feature>
<comment type="similarity">
    <text evidence="1">Belongs to the peptidase M32 family.</text>
</comment>
<feature type="binding site" evidence="2">
    <location>
        <position position="268"/>
    </location>
    <ligand>
        <name>Zn(2+)</name>
        <dbReference type="ChEBI" id="CHEBI:29105"/>
        <note>catalytic</note>
    </ligand>
</feature>
<reference evidence="4" key="1">
    <citation type="journal article" date="2020" name="mSystems">
        <title>Genome- and Community-Level Interaction Insights into Carbon Utilization and Element Cycling Functions of Hydrothermarchaeota in Hydrothermal Sediment.</title>
        <authorList>
            <person name="Zhou Z."/>
            <person name="Liu Y."/>
            <person name="Xu W."/>
            <person name="Pan J."/>
            <person name="Luo Z.H."/>
            <person name="Li M."/>
        </authorList>
    </citation>
    <scope>NUCLEOTIDE SEQUENCE [LARGE SCALE GENOMIC DNA]</scope>
    <source>
        <strain evidence="4">SpSt-289</strain>
    </source>
</reference>
<evidence type="ECO:0000256" key="1">
    <source>
        <dbReference type="PIRNR" id="PIRNR006615"/>
    </source>
</evidence>
<dbReference type="CDD" id="cd06460">
    <property type="entry name" value="M32_Taq"/>
    <property type="match status" value="1"/>
</dbReference>
<accession>A0A7C1FPE7</accession>
<evidence type="ECO:0000313" key="4">
    <source>
        <dbReference type="EMBL" id="HDX31818.1"/>
    </source>
</evidence>
<keyword evidence="1" id="KW-0378">Hydrolase</keyword>